<reference evidence="3" key="1">
    <citation type="journal article" date="2023" name="Commun. Biol.">
        <title>Genome analysis of Parmales, the sister group of diatoms, reveals the evolutionary specialization of diatoms from phago-mixotrophs to photoautotrophs.</title>
        <authorList>
            <person name="Ban H."/>
            <person name="Sato S."/>
            <person name="Yoshikawa S."/>
            <person name="Yamada K."/>
            <person name="Nakamura Y."/>
            <person name="Ichinomiya M."/>
            <person name="Sato N."/>
            <person name="Blanc-Mathieu R."/>
            <person name="Endo H."/>
            <person name="Kuwata A."/>
            <person name="Ogata H."/>
        </authorList>
    </citation>
    <scope>NUCLEOTIDE SEQUENCE [LARGE SCALE GENOMIC DNA]</scope>
    <source>
        <strain evidence="3">NIES 3700</strain>
    </source>
</reference>
<feature type="region of interest" description="Disordered" evidence="1">
    <location>
        <begin position="88"/>
        <end position="131"/>
    </location>
</feature>
<dbReference type="OrthoDB" id="195103at2759"/>
<gene>
    <name evidence="2" type="ORF">TrLO_g10635</name>
</gene>
<accession>A0A9W7CBN5</accession>
<dbReference type="AlphaFoldDB" id="A0A9W7CBN5"/>
<protein>
    <submittedName>
        <fullName evidence="2">Uncharacterized protein</fullName>
    </submittedName>
</protein>
<proteinExistence type="predicted"/>
<evidence type="ECO:0000256" key="1">
    <source>
        <dbReference type="SAM" id="MobiDB-lite"/>
    </source>
</evidence>
<evidence type="ECO:0000313" key="2">
    <source>
        <dbReference type="EMBL" id="GMI05748.1"/>
    </source>
</evidence>
<feature type="compositionally biased region" description="Low complexity" evidence="1">
    <location>
        <begin position="93"/>
        <end position="131"/>
    </location>
</feature>
<evidence type="ECO:0000313" key="3">
    <source>
        <dbReference type="Proteomes" id="UP001165122"/>
    </source>
</evidence>
<organism evidence="2 3">
    <name type="scientific">Triparma laevis f. longispina</name>
    <dbReference type="NCBI Taxonomy" id="1714387"/>
    <lineage>
        <taxon>Eukaryota</taxon>
        <taxon>Sar</taxon>
        <taxon>Stramenopiles</taxon>
        <taxon>Ochrophyta</taxon>
        <taxon>Bolidophyceae</taxon>
        <taxon>Parmales</taxon>
        <taxon>Triparmaceae</taxon>
        <taxon>Triparma</taxon>
    </lineage>
</organism>
<sequence>MCAADAFNEVEGSVTCDKYGQYMLYNQTTKNCFCLTTFILQPDDTCSCKTGETLMGTTCQSCETAKWKAETGVTSCNLYSSTLQFSTTKSLGSTSNSSCICPSSPNSGARSPAPPTSASVPSPRPASAATE</sequence>
<name>A0A9W7CBN5_9STRA</name>
<comment type="caution">
    <text evidence="2">The sequence shown here is derived from an EMBL/GenBank/DDBJ whole genome shotgun (WGS) entry which is preliminary data.</text>
</comment>
<keyword evidence="3" id="KW-1185">Reference proteome</keyword>
<dbReference type="Proteomes" id="UP001165122">
    <property type="component" value="Unassembled WGS sequence"/>
</dbReference>
<dbReference type="EMBL" id="BRXW01000090">
    <property type="protein sequence ID" value="GMI05748.1"/>
    <property type="molecule type" value="Genomic_DNA"/>
</dbReference>